<dbReference type="PRINTS" id="PR00080">
    <property type="entry name" value="SDRFAMILY"/>
</dbReference>
<dbReference type="InterPro" id="IPR020904">
    <property type="entry name" value="Sc_DH/Rdtase_CS"/>
</dbReference>
<evidence type="ECO:0000313" key="5">
    <source>
        <dbReference type="Proteomes" id="UP000002774"/>
    </source>
</evidence>
<proteinExistence type="inferred from homology"/>
<dbReference type="SUPFAM" id="SSF51735">
    <property type="entry name" value="NAD(P)-binding Rossmann-fold domains"/>
    <property type="match status" value="1"/>
</dbReference>
<dbReference type="PROSITE" id="PS00061">
    <property type="entry name" value="ADH_SHORT"/>
    <property type="match status" value="1"/>
</dbReference>
<dbReference type="GO" id="GO:0016491">
    <property type="term" value="F:oxidoreductase activity"/>
    <property type="evidence" value="ECO:0007669"/>
    <property type="project" value="UniProtKB-KW"/>
</dbReference>
<dbReference type="PANTHER" id="PTHR44196:SF1">
    <property type="entry name" value="DEHYDROGENASE_REDUCTASE SDR FAMILY MEMBER 7B"/>
    <property type="match status" value="1"/>
</dbReference>
<sequence length="234" mass="25721">MENVIITGATKGMGRAIAIAFAKQGTNLAICSRNNEELLILKEQLIKINPEIKIVSRQTDCSIKDEVLTFAGLAEQELGFISVIINNVGVYEPLSILDEDEFAFQRMLDINLMPSYQLYRYFGKTMMASGRGHIFTICSVAAINPVAEAGMYSVTKFALLGLSKVMRLEMQDYGVKVTTLLPGSTLTESWKDTGLSPDRFVSPDDVASSIIAAWKMSKGANIDEIVIKPVWGQV</sequence>
<dbReference type="InterPro" id="IPR002347">
    <property type="entry name" value="SDR_fam"/>
</dbReference>
<dbReference type="Proteomes" id="UP000002774">
    <property type="component" value="Chromosome"/>
</dbReference>
<dbReference type="OrthoDB" id="9810734at2"/>
<dbReference type="eggNOG" id="COG4221">
    <property type="taxonomic scope" value="Bacteria"/>
</dbReference>
<keyword evidence="2" id="KW-0560">Oxidoreductase</keyword>
<dbReference type="RefSeq" id="WP_008504987.1">
    <property type="nucleotide sequence ID" value="NZ_CM001403.1"/>
</dbReference>
<evidence type="ECO:0000313" key="4">
    <source>
        <dbReference type="EMBL" id="EHQ25291.1"/>
    </source>
</evidence>
<name>H1YF38_9SPHI</name>
<dbReference type="CDD" id="cd05233">
    <property type="entry name" value="SDR_c"/>
    <property type="match status" value="1"/>
</dbReference>
<dbReference type="InterPro" id="IPR036291">
    <property type="entry name" value="NAD(P)-bd_dom_sf"/>
</dbReference>
<keyword evidence="5" id="KW-1185">Reference proteome</keyword>
<reference evidence="4" key="1">
    <citation type="submission" date="2011-09" db="EMBL/GenBank/DDBJ databases">
        <title>The permanent draft genome of Mucilaginibacter paludis DSM 18603.</title>
        <authorList>
            <consortium name="US DOE Joint Genome Institute (JGI-PGF)"/>
            <person name="Lucas S."/>
            <person name="Han J."/>
            <person name="Lapidus A."/>
            <person name="Bruce D."/>
            <person name="Goodwin L."/>
            <person name="Pitluck S."/>
            <person name="Peters L."/>
            <person name="Kyrpides N."/>
            <person name="Mavromatis K."/>
            <person name="Ivanova N."/>
            <person name="Mikhailova N."/>
            <person name="Held B."/>
            <person name="Detter J.C."/>
            <person name="Tapia R."/>
            <person name="Han C."/>
            <person name="Land M."/>
            <person name="Hauser L."/>
            <person name="Markowitz V."/>
            <person name="Cheng J.-F."/>
            <person name="Hugenholtz P."/>
            <person name="Woyke T."/>
            <person name="Wu D."/>
            <person name="Tindall B."/>
            <person name="Brambilla E."/>
            <person name="Klenk H.-P."/>
            <person name="Eisen J.A."/>
        </authorList>
    </citation>
    <scope>NUCLEOTIDE SEQUENCE [LARGE SCALE GENOMIC DNA]</scope>
    <source>
        <strain evidence="4">DSM 18603</strain>
    </source>
</reference>
<evidence type="ECO:0000256" key="1">
    <source>
        <dbReference type="ARBA" id="ARBA00006484"/>
    </source>
</evidence>
<dbReference type="Pfam" id="PF00106">
    <property type="entry name" value="adh_short"/>
    <property type="match status" value="1"/>
</dbReference>
<dbReference type="STRING" id="714943.Mucpa_1123"/>
<dbReference type="PANTHER" id="PTHR44196">
    <property type="entry name" value="DEHYDROGENASE/REDUCTASE SDR FAMILY MEMBER 7B"/>
    <property type="match status" value="1"/>
</dbReference>
<dbReference type="AlphaFoldDB" id="H1YF38"/>
<dbReference type="Gene3D" id="3.40.50.720">
    <property type="entry name" value="NAD(P)-binding Rossmann-like Domain"/>
    <property type="match status" value="1"/>
</dbReference>
<protein>
    <submittedName>
        <fullName evidence="4">Short-chain dehydrogenase/reductase SDR</fullName>
    </submittedName>
</protein>
<dbReference type="HOGENOM" id="CLU_010194_2_10_10"/>
<dbReference type="EMBL" id="CM001403">
    <property type="protein sequence ID" value="EHQ25291.1"/>
    <property type="molecule type" value="Genomic_DNA"/>
</dbReference>
<accession>H1YF38</accession>
<gene>
    <name evidence="4" type="ORF">Mucpa_1123</name>
</gene>
<evidence type="ECO:0000256" key="2">
    <source>
        <dbReference type="ARBA" id="ARBA00023002"/>
    </source>
</evidence>
<comment type="similarity">
    <text evidence="1 3">Belongs to the short-chain dehydrogenases/reductases (SDR) family.</text>
</comment>
<dbReference type="PRINTS" id="PR00081">
    <property type="entry name" value="GDHRDH"/>
</dbReference>
<evidence type="ECO:0000256" key="3">
    <source>
        <dbReference type="RuleBase" id="RU000363"/>
    </source>
</evidence>
<dbReference type="GO" id="GO:0016020">
    <property type="term" value="C:membrane"/>
    <property type="evidence" value="ECO:0007669"/>
    <property type="project" value="TreeGrafter"/>
</dbReference>
<organism evidence="4 5">
    <name type="scientific">Mucilaginibacter paludis DSM 18603</name>
    <dbReference type="NCBI Taxonomy" id="714943"/>
    <lineage>
        <taxon>Bacteria</taxon>
        <taxon>Pseudomonadati</taxon>
        <taxon>Bacteroidota</taxon>
        <taxon>Sphingobacteriia</taxon>
        <taxon>Sphingobacteriales</taxon>
        <taxon>Sphingobacteriaceae</taxon>
        <taxon>Mucilaginibacter</taxon>
    </lineage>
</organism>